<dbReference type="Gene3D" id="2.170.270.10">
    <property type="entry name" value="SET domain"/>
    <property type="match status" value="1"/>
</dbReference>
<dbReference type="SMART" id="SM00317">
    <property type="entry name" value="SET"/>
    <property type="match status" value="1"/>
</dbReference>
<feature type="region of interest" description="Disordered" evidence="1">
    <location>
        <begin position="234"/>
        <end position="381"/>
    </location>
</feature>
<dbReference type="InterPro" id="IPR046341">
    <property type="entry name" value="SET_dom_sf"/>
</dbReference>
<evidence type="ECO:0000259" key="2">
    <source>
        <dbReference type="PROSITE" id="PS50280"/>
    </source>
</evidence>
<dbReference type="InterPro" id="IPR001214">
    <property type="entry name" value="SET_dom"/>
</dbReference>
<dbReference type="Pfam" id="PF00856">
    <property type="entry name" value="SET"/>
    <property type="match status" value="1"/>
</dbReference>
<keyword evidence="4" id="KW-1185">Reference proteome</keyword>
<feature type="compositionally biased region" description="Low complexity" evidence="1">
    <location>
        <begin position="275"/>
        <end position="290"/>
    </location>
</feature>
<evidence type="ECO:0000313" key="3">
    <source>
        <dbReference type="EMBL" id="CAG8475187.1"/>
    </source>
</evidence>
<dbReference type="GO" id="GO:0042799">
    <property type="term" value="F:histone H4K20 methyltransferase activity"/>
    <property type="evidence" value="ECO:0007669"/>
    <property type="project" value="TreeGrafter"/>
</dbReference>
<evidence type="ECO:0000313" key="4">
    <source>
        <dbReference type="Proteomes" id="UP000789831"/>
    </source>
</evidence>
<dbReference type="CDD" id="cd10524">
    <property type="entry name" value="SET_Suv4-20-like"/>
    <property type="match status" value="1"/>
</dbReference>
<feature type="compositionally biased region" description="Basic residues" evidence="1">
    <location>
        <begin position="581"/>
        <end position="592"/>
    </location>
</feature>
<feature type="compositionally biased region" description="Polar residues" evidence="1">
    <location>
        <begin position="238"/>
        <end position="253"/>
    </location>
</feature>
<dbReference type="OrthoDB" id="6627536at2759"/>
<dbReference type="InterPro" id="IPR039977">
    <property type="entry name" value="Suv4-20/Set9"/>
</dbReference>
<reference evidence="3" key="1">
    <citation type="submission" date="2021-06" db="EMBL/GenBank/DDBJ databases">
        <authorList>
            <person name="Kallberg Y."/>
            <person name="Tangrot J."/>
            <person name="Rosling A."/>
        </authorList>
    </citation>
    <scope>NUCLEOTIDE SEQUENCE</scope>
    <source>
        <strain evidence="3">MT106</strain>
    </source>
</reference>
<dbReference type="PANTHER" id="PTHR12977:SF4">
    <property type="entry name" value="HISTONE-LYSINE N-METHYLTRANSFERASE KMT5B"/>
    <property type="match status" value="1"/>
</dbReference>
<sequence>MDSQYKPIDPKSESSKDAYNTVFQTLRFIIANPDKGDAAAQMLSKSKVFQERLPSLDLNTRRPSKQARAFFEHLKRYLNMYHPDAGFELGETLRYANSKKAEACILATKHWIKGEIIRYCNGILVELTKEEESKLDDEKDFSIIASERKKKSSIYVGPGRFVNHDCDPNTEFYIQGSRNIVSFQVLKDIEIGEEITCSYGTDYFGDNNCECLCLTCERQKMGAFADKKGKEPAHLNTFDATDNNNPEELQPQSPEIGVRTRGYHRVHSTQNAKQPKNMSTSASSSKTPNSQCQAAPSSKRQAPIVQSQIPNSPRLQQSKSLQSMLKQPPLTQSRSEESMQRCNNKSERTPNFNVHNTRPTNLAHINSQSRSQNGFSTPRIQMHSTGSQHILNQSQFSHENIRQGRFQQSSSLHLSTTNNVQSNHAVNRMSFPWSVSQTVRPGQIVTTGCSFTTSFCVSTTPGNAQPIIIPQHVLEYTAMQASNIRKKASNHRMSVNYLINNEDVEINHPSNQNQPCQNRGCSNINVPDDRICFRCRRHFKIFRINWPMRVLSEEPDEPPIIKKPMLCARKNPPKQDLANKTARKPINKRKRRVEVEEDKEELPDVVMEDVLEVEPLVKGEGDVDEERPLKRKRVENGLGSELRFAKNATVRQAVTNESTAGARKEECRRCG</sequence>
<evidence type="ECO:0000256" key="1">
    <source>
        <dbReference type="SAM" id="MobiDB-lite"/>
    </source>
</evidence>
<gene>
    <name evidence="3" type="ORF">AGERDE_LOCUS2942</name>
</gene>
<feature type="compositionally biased region" description="Low complexity" evidence="1">
    <location>
        <begin position="315"/>
        <end position="327"/>
    </location>
</feature>
<comment type="caution">
    <text evidence="3">The sequence shown here is derived from an EMBL/GenBank/DDBJ whole genome shotgun (WGS) entry which is preliminary data.</text>
</comment>
<dbReference type="GO" id="GO:0005634">
    <property type="term" value="C:nucleus"/>
    <property type="evidence" value="ECO:0007669"/>
    <property type="project" value="TreeGrafter"/>
</dbReference>
<feature type="region of interest" description="Disordered" evidence="1">
    <location>
        <begin position="570"/>
        <end position="596"/>
    </location>
</feature>
<feature type="compositionally biased region" description="Polar residues" evidence="1">
    <location>
        <begin position="349"/>
        <end position="381"/>
    </location>
</feature>
<feature type="domain" description="SET" evidence="2">
    <location>
        <begin position="85"/>
        <end position="200"/>
    </location>
</feature>
<organism evidence="3 4">
    <name type="scientific">Ambispora gerdemannii</name>
    <dbReference type="NCBI Taxonomy" id="144530"/>
    <lineage>
        <taxon>Eukaryota</taxon>
        <taxon>Fungi</taxon>
        <taxon>Fungi incertae sedis</taxon>
        <taxon>Mucoromycota</taxon>
        <taxon>Glomeromycotina</taxon>
        <taxon>Glomeromycetes</taxon>
        <taxon>Archaeosporales</taxon>
        <taxon>Ambisporaceae</taxon>
        <taxon>Ambispora</taxon>
    </lineage>
</organism>
<dbReference type="PROSITE" id="PS50280">
    <property type="entry name" value="SET"/>
    <property type="match status" value="1"/>
</dbReference>
<feature type="compositionally biased region" description="Polar residues" evidence="1">
    <location>
        <begin position="291"/>
        <end position="314"/>
    </location>
</feature>
<protein>
    <submittedName>
        <fullName evidence="3">6507_t:CDS:1</fullName>
    </submittedName>
</protein>
<feature type="compositionally biased region" description="Basic and acidic residues" evidence="1">
    <location>
        <begin position="334"/>
        <end position="348"/>
    </location>
</feature>
<dbReference type="EMBL" id="CAJVPL010000262">
    <property type="protein sequence ID" value="CAG8475187.1"/>
    <property type="molecule type" value="Genomic_DNA"/>
</dbReference>
<proteinExistence type="predicted"/>
<accession>A0A9N8Z454</accession>
<dbReference type="PANTHER" id="PTHR12977">
    <property type="entry name" value="SUPPRESSOR OF VARIEGATION 4-20-RELATED"/>
    <property type="match status" value="1"/>
</dbReference>
<name>A0A9N8Z454_9GLOM</name>
<dbReference type="AlphaFoldDB" id="A0A9N8Z454"/>
<dbReference type="SUPFAM" id="SSF82199">
    <property type="entry name" value="SET domain"/>
    <property type="match status" value="1"/>
</dbReference>
<dbReference type="Proteomes" id="UP000789831">
    <property type="component" value="Unassembled WGS sequence"/>
</dbReference>